<organism evidence="3 4">
    <name type="scientific">Streptomyces triculaminicus</name>
    <dbReference type="NCBI Taxonomy" id="2816232"/>
    <lineage>
        <taxon>Bacteria</taxon>
        <taxon>Bacillati</taxon>
        <taxon>Actinomycetota</taxon>
        <taxon>Actinomycetes</taxon>
        <taxon>Kitasatosporales</taxon>
        <taxon>Streptomycetaceae</taxon>
        <taxon>Streptomyces</taxon>
    </lineage>
</organism>
<evidence type="ECO:0000313" key="3">
    <source>
        <dbReference type="EMBL" id="MBO0654260.1"/>
    </source>
</evidence>
<protein>
    <recommendedName>
        <fullName evidence="2">PASTA domain-containing protein</fullName>
    </recommendedName>
</protein>
<name>A0A939FLK3_9ACTN</name>
<feature type="compositionally biased region" description="Basic and acidic residues" evidence="1">
    <location>
        <begin position="19"/>
        <end position="28"/>
    </location>
</feature>
<dbReference type="Pfam" id="PF03793">
    <property type="entry name" value="PASTA"/>
    <property type="match status" value="1"/>
</dbReference>
<evidence type="ECO:0000313" key="4">
    <source>
        <dbReference type="Proteomes" id="UP000664781"/>
    </source>
</evidence>
<comment type="caution">
    <text evidence="3">The sequence shown here is derived from an EMBL/GenBank/DDBJ whole genome shotgun (WGS) entry which is preliminary data.</text>
</comment>
<dbReference type="AlphaFoldDB" id="A0A939FLK3"/>
<sequence>MPGPHTTPVPPSVPASSEPARDPGDMARRRWSRTNPVRVGFVAAVPVLGLMEPRLGGVALIAALVVLWRDNPWPRAGKVAATIAAMALLGAVVPAPPKAAGTKAAGTKTPVAPRTPKTTPKATTPPAPDYRGKKLDVAYGQATKAGFVVSSHDASEKNTFVRSRSLWTVCFQEQGRGGVRPTLDFAVVRSGAPCPKKDGEPIPWPTMPELVWKTWRTARPQVVALGVRSDHVEARAAYRNDTLPGEGEYDDWRVCAHDPAEGATVPADTRVTLYLSSQDNGCPEPDRGTGTAVDLPDRDDDGDPDYRDPFPGDRDRNTRFPDGIPHLGDSDGSDGSSGSSHGGGRSVCHHTRLC</sequence>
<evidence type="ECO:0000256" key="1">
    <source>
        <dbReference type="SAM" id="MobiDB-lite"/>
    </source>
</evidence>
<dbReference type="Proteomes" id="UP000664781">
    <property type="component" value="Unassembled WGS sequence"/>
</dbReference>
<feature type="compositionally biased region" description="Low complexity" evidence="1">
    <location>
        <begin position="97"/>
        <end position="122"/>
    </location>
</feature>
<dbReference type="CDD" id="cd06577">
    <property type="entry name" value="PASTA_pknB"/>
    <property type="match status" value="1"/>
</dbReference>
<feature type="compositionally biased region" description="Basic and acidic residues" evidence="1">
    <location>
        <begin position="304"/>
        <end position="319"/>
    </location>
</feature>
<keyword evidence="4" id="KW-1185">Reference proteome</keyword>
<feature type="region of interest" description="Disordered" evidence="1">
    <location>
        <begin position="97"/>
        <end position="132"/>
    </location>
</feature>
<dbReference type="EMBL" id="JAFMOF010000002">
    <property type="protein sequence ID" value="MBO0654260.1"/>
    <property type="molecule type" value="Genomic_DNA"/>
</dbReference>
<proteinExistence type="predicted"/>
<reference evidence="3" key="1">
    <citation type="submission" date="2021-03" db="EMBL/GenBank/DDBJ databases">
        <title>Streptomyces strains.</title>
        <authorList>
            <person name="Lund M.B."/>
            <person name="Toerring T."/>
        </authorList>
    </citation>
    <scope>NUCLEOTIDE SEQUENCE</scope>
    <source>
        <strain evidence="3">JCM 4242</strain>
    </source>
</reference>
<feature type="domain" description="PASTA" evidence="2">
    <location>
        <begin position="199"/>
        <end position="277"/>
    </location>
</feature>
<dbReference type="InterPro" id="IPR005543">
    <property type="entry name" value="PASTA_dom"/>
</dbReference>
<dbReference type="RefSeq" id="WP_207247555.1">
    <property type="nucleotide sequence ID" value="NZ_JAFMOF010000002.1"/>
</dbReference>
<feature type="region of interest" description="Disordered" evidence="1">
    <location>
        <begin position="277"/>
        <end position="354"/>
    </location>
</feature>
<accession>A0A939FLK3</accession>
<dbReference type="PROSITE" id="PS51178">
    <property type="entry name" value="PASTA"/>
    <property type="match status" value="1"/>
</dbReference>
<feature type="region of interest" description="Disordered" evidence="1">
    <location>
        <begin position="1"/>
        <end position="31"/>
    </location>
</feature>
<dbReference type="Gene3D" id="3.30.10.20">
    <property type="match status" value="1"/>
</dbReference>
<evidence type="ECO:0000259" key="2">
    <source>
        <dbReference type="PROSITE" id="PS51178"/>
    </source>
</evidence>
<feature type="compositionally biased region" description="Pro residues" evidence="1">
    <location>
        <begin position="1"/>
        <end position="13"/>
    </location>
</feature>
<gene>
    <name evidence="3" type="ORF">J1792_16205</name>
</gene>